<protein>
    <recommendedName>
        <fullName evidence="5">Cobalt-precorrin-5B C(1)-methyltransferase</fullName>
        <ecNumber evidence="5">2.1.1.195</ecNumber>
    </recommendedName>
    <alternativeName>
        <fullName evidence="5">Cobalt-precorrin-6A synthase</fullName>
    </alternativeName>
</protein>
<dbReference type="HAMAP" id="MF_00787">
    <property type="entry name" value="CbiD"/>
    <property type="match status" value="1"/>
</dbReference>
<evidence type="ECO:0000256" key="4">
    <source>
        <dbReference type="ARBA" id="ARBA00022691"/>
    </source>
</evidence>
<dbReference type="InterPro" id="IPR002748">
    <property type="entry name" value="CbiD"/>
</dbReference>
<dbReference type="OrthoDB" id="6439987at2"/>
<sequence>MALRPIPDGPLRSGYTTGACATACTKAALLALLGQQDVREVSITLPAGPEVAFVLTQCTYNRHEAWCATLKDAGDDPDVTHGAEISCTVTLNNTGEIDFLPGPGVGIVTLPGLAVPVGEPAINPVPRQMMRAVVAEVLARFGLASGVSIRVAVAGGEALAKKTLNGRLGIVGGISILGTTGIVKPFSAEAYIASIVQGIDVALANGLTEVVINSGGRSEKLLRRLFEHLPAVSFIQYGNWIGETLEKITASPLATFTMGIMLGKAVKLAQGALNTHSNQSSWDRDWVVGLARTAGYPAERCTAIGQLTMAGNLTEVFPFAPAEAFYAELARRCHAVVGTVTGARPCRLVLMDAGENYLVYEFGFDGAADSQRSFFNPISYDSPSPA</sequence>
<reference evidence="7" key="1">
    <citation type="submission" date="2018-04" db="EMBL/GenBank/DDBJ databases">
        <title>Complete genome of Antarctic heterotrophic bacterium Hymenobacter nivis.</title>
        <authorList>
            <person name="Terashima M."/>
        </authorList>
    </citation>
    <scope>NUCLEOTIDE SEQUENCE [LARGE SCALE GENOMIC DNA]</scope>
    <source>
        <strain evidence="7">NBRC 111535</strain>
    </source>
</reference>
<gene>
    <name evidence="5" type="primary">cbiD</name>
    <name evidence="6" type="ORF">DDQ68_09675</name>
</gene>
<dbReference type="GO" id="GO:0043780">
    <property type="term" value="F:cobalt-precorrin-5B C1-methyltransferase activity"/>
    <property type="evidence" value="ECO:0007669"/>
    <property type="project" value="RHEA"/>
</dbReference>
<comment type="function">
    <text evidence="5">Catalyzes the methylation of C-1 in cobalt-precorrin-5B to form cobalt-precorrin-6A.</text>
</comment>
<evidence type="ECO:0000313" key="7">
    <source>
        <dbReference type="Proteomes" id="UP000245999"/>
    </source>
</evidence>
<comment type="catalytic activity">
    <reaction evidence="5">
        <text>Co-precorrin-5B + S-adenosyl-L-methionine = Co-precorrin-6A + S-adenosyl-L-homocysteine</text>
        <dbReference type="Rhea" id="RHEA:26285"/>
        <dbReference type="ChEBI" id="CHEBI:57856"/>
        <dbReference type="ChEBI" id="CHEBI:59789"/>
        <dbReference type="ChEBI" id="CHEBI:60063"/>
        <dbReference type="ChEBI" id="CHEBI:60064"/>
        <dbReference type="EC" id="2.1.1.195"/>
    </reaction>
</comment>
<dbReference type="Pfam" id="PF01888">
    <property type="entry name" value="CbiD"/>
    <property type="match status" value="1"/>
</dbReference>
<evidence type="ECO:0000256" key="2">
    <source>
        <dbReference type="ARBA" id="ARBA00022603"/>
    </source>
</evidence>
<dbReference type="KEGG" id="hnv:DDQ68_09675"/>
<dbReference type="GO" id="GO:0019251">
    <property type="term" value="P:anaerobic cobalamin biosynthetic process"/>
    <property type="evidence" value="ECO:0007669"/>
    <property type="project" value="UniProtKB-UniRule"/>
</dbReference>
<evidence type="ECO:0000256" key="5">
    <source>
        <dbReference type="HAMAP-Rule" id="MF_00787"/>
    </source>
</evidence>
<evidence type="ECO:0000256" key="3">
    <source>
        <dbReference type="ARBA" id="ARBA00022679"/>
    </source>
</evidence>
<dbReference type="PANTHER" id="PTHR35863:SF1">
    <property type="entry name" value="COBALT-PRECORRIN-5B C(1)-METHYLTRANSFERASE"/>
    <property type="match status" value="1"/>
</dbReference>
<proteinExistence type="inferred from homology"/>
<keyword evidence="2 5" id="KW-0489">Methyltransferase</keyword>
<dbReference type="Proteomes" id="UP000245999">
    <property type="component" value="Chromosome"/>
</dbReference>
<dbReference type="Gene3D" id="3.30.2110.10">
    <property type="entry name" value="CbiD-like"/>
    <property type="match status" value="1"/>
</dbReference>
<organism evidence="6 7">
    <name type="scientific">Hymenobacter nivis</name>
    <dbReference type="NCBI Taxonomy" id="1850093"/>
    <lineage>
        <taxon>Bacteria</taxon>
        <taxon>Pseudomonadati</taxon>
        <taxon>Bacteroidota</taxon>
        <taxon>Cytophagia</taxon>
        <taxon>Cytophagales</taxon>
        <taxon>Hymenobacteraceae</taxon>
        <taxon>Hymenobacter</taxon>
    </lineage>
</organism>
<dbReference type="SUPFAM" id="SSF111342">
    <property type="entry name" value="CbiD-like"/>
    <property type="match status" value="1"/>
</dbReference>
<keyword evidence="7" id="KW-1185">Reference proteome</keyword>
<dbReference type="NCBIfam" id="NF000849">
    <property type="entry name" value="PRK00075.1-1"/>
    <property type="match status" value="1"/>
</dbReference>
<keyword evidence="1 5" id="KW-0169">Cobalamin biosynthesis</keyword>
<evidence type="ECO:0000256" key="1">
    <source>
        <dbReference type="ARBA" id="ARBA00022573"/>
    </source>
</evidence>
<dbReference type="InterPro" id="IPR036074">
    <property type="entry name" value="CbiD_sf"/>
</dbReference>
<keyword evidence="3 5" id="KW-0808">Transferase</keyword>
<comment type="pathway">
    <text evidence="5">Cofactor biosynthesis; adenosylcobalamin biosynthesis; cob(II)yrinate a,c-diamide from sirohydrochlorin (anaerobic route): step 6/10.</text>
</comment>
<dbReference type="RefSeq" id="WP_109656107.1">
    <property type="nucleotide sequence ID" value="NZ_CP029145.1"/>
</dbReference>
<dbReference type="UniPathway" id="UPA00148">
    <property type="reaction ID" value="UER00227"/>
</dbReference>
<dbReference type="EMBL" id="CP029145">
    <property type="protein sequence ID" value="AWM33019.1"/>
    <property type="molecule type" value="Genomic_DNA"/>
</dbReference>
<dbReference type="NCBIfam" id="TIGR00312">
    <property type="entry name" value="cbiD"/>
    <property type="match status" value="1"/>
</dbReference>
<dbReference type="AlphaFoldDB" id="A0A2Z3GGP8"/>
<comment type="similarity">
    <text evidence="5">Belongs to the CbiD family.</text>
</comment>
<dbReference type="PANTHER" id="PTHR35863">
    <property type="entry name" value="COBALT-PRECORRIN-5B C(1)-METHYLTRANSFERASE"/>
    <property type="match status" value="1"/>
</dbReference>
<dbReference type="PIRSF" id="PIRSF026782">
    <property type="entry name" value="CbiD"/>
    <property type="match status" value="1"/>
</dbReference>
<accession>A0A2Z3GGP8</accession>
<dbReference type="GO" id="GO:0032259">
    <property type="term" value="P:methylation"/>
    <property type="evidence" value="ECO:0007669"/>
    <property type="project" value="UniProtKB-KW"/>
</dbReference>
<evidence type="ECO:0000313" key="6">
    <source>
        <dbReference type="EMBL" id="AWM33019.1"/>
    </source>
</evidence>
<keyword evidence="4 5" id="KW-0949">S-adenosyl-L-methionine</keyword>
<dbReference type="EC" id="2.1.1.195" evidence="5"/>
<name>A0A2Z3GGP8_9BACT</name>